<sequence length="444" mass="49341">MKSIGLSLLLITSVITTYSQTTSFKFDFGTTKAANGYIAVTPNTLFSKETGYGFEAGAVVQAIDRGGNALTGDYLTSNKPFYFSVQLPDGNYDIKLILGDVKGTSATTVRVENRRLMLENIRTANGKQVTKTITVHVKDSLIRDAQQKETGTVRLKSREYTYRHWDNLLTLEFNDSLPKVCAVEITPNQKATTVFLAGNSTVVDQDREPWAAWGQMVPRFFEPGNIAIANYAESGETMKAFARERRLEKVFSLAKPGDYLFIEFTHNDQKPGGNHLDPFTTYKQTIKEWIGEARKKGMTPVLVTSMHRRNFDSSGHIINTLSDYPEAMRQTAAEEKVALIDLNAMSKTLYEAWGPEQSLKAFVHYPANTFPGQETALADNTHFSPYGAYELARCVVKGMVAANLPIAKYLVKEKIAFDPAHPDAIGQFYWPLSPAVTAVKPDGN</sequence>
<dbReference type="Gene3D" id="3.40.50.1110">
    <property type="entry name" value="SGNH hydrolase"/>
    <property type="match status" value="1"/>
</dbReference>
<dbReference type="Proteomes" id="UP000677244">
    <property type="component" value="Unassembled WGS sequence"/>
</dbReference>
<evidence type="ECO:0000256" key="1">
    <source>
        <dbReference type="ARBA" id="ARBA00008668"/>
    </source>
</evidence>
<keyword evidence="6" id="KW-1185">Reference proteome</keyword>
<dbReference type="CDD" id="cd01821">
    <property type="entry name" value="Rhamnogalacturan_acetylesterase_like"/>
    <property type="match status" value="1"/>
</dbReference>
<dbReference type="EMBL" id="JAGHKO010000011">
    <property type="protein sequence ID" value="MBO9203987.1"/>
    <property type="molecule type" value="Genomic_DNA"/>
</dbReference>
<evidence type="ECO:0000313" key="6">
    <source>
        <dbReference type="Proteomes" id="UP000677244"/>
    </source>
</evidence>
<name>A0ABS3Z1F9_9BACT</name>
<dbReference type="Pfam" id="PF21254">
    <property type="entry name" value="AGA-YXIM_GBD"/>
    <property type="match status" value="1"/>
</dbReference>
<dbReference type="Pfam" id="PF13472">
    <property type="entry name" value="Lipase_GDSL_2"/>
    <property type="match status" value="1"/>
</dbReference>
<feature type="domain" description="SGNH hydrolase-type esterase" evidence="3">
    <location>
        <begin position="200"/>
        <end position="350"/>
    </location>
</feature>
<comment type="caution">
    <text evidence="5">The sequence shown here is derived from an EMBL/GenBank/DDBJ whole genome shotgun (WGS) entry which is preliminary data.</text>
</comment>
<evidence type="ECO:0000313" key="5">
    <source>
        <dbReference type="EMBL" id="MBO9203987.1"/>
    </source>
</evidence>
<accession>A0ABS3Z1F9</accession>
<dbReference type="SUPFAM" id="SSF52266">
    <property type="entry name" value="SGNH hydrolase"/>
    <property type="match status" value="1"/>
</dbReference>
<keyword evidence="2" id="KW-0378">Hydrolase</keyword>
<dbReference type="InterPro" id="IPR049033">
    <property type="entry name" value="AGA-YXIM_GBD"/>
</dbReference>
<organism evidence="5 6">
    <name type="scientific">Niastella soli</name>
    <dbReference type="NCBI Taxonomy" id="2821487"/>
    <lineage>
        <taxon>Bacteria</taxon>
        <taxon>Pseudomonadati</taxon>
        <taxon>Bacteroidota</taxon>
        <taxon>Chitinophagia</taxon>
        <taxon>Chitinophagales</taxon>
        <taxon>Chitinophagaceae</taxon>
        <taxon>Niastella</taxon>
    </lineage>
</organism>
<comment type="similarity">
    <text evidence="1">Belongs to the 'GDSL' lipolytic enzyme family.</text>
</comment>
<gene>
    <name evidence="5" type="ORF">J7I42_27120</name>
</gene>
<dbReference type="InterPro" id="IPR036514">
    <property type="entry name" value="SGNH_hydro_sf"/>
</dbReference>
<dbReference type="InterPro" id="IPR013830">
    <property type="entry name" value="SGNH_hydro"/>
</dbReference>
<dbReference type="InterPro" id="IPR008979">
    <property type="entry name" value="Galactose-bd-like_sf"/>
</dbReference>
<evidence type="ECO:0008006" key="7">
    <source>
        <dbReference type="Google" id="ProtNLM"/>
    </source>
</evidence>
<dbReference type="PANTHER" id="PTHR43695">
    <property type="entry name" value="PUTATIVE (AFU_ORTHOLOGUE AFUA_2G17250)-RELATED"/>
    <property type="match status" value="1"/>
</dbReference>
<dbReference type="PANTHER" id="PTHR43695:SF1">
    <property type="entry name" value="RHAMNOGALACTURONAN ACETYLESTERASE"/>
    <property type="match status" value="1"/>
</dbReference>
<evidence type="ECO:0000259" key="3">
    <source>
        <dbReference type="Pfam" id="PF13472"/>
    </source>
</evidence>
<proteinExistence type="inferred from homology"/>
<dbReference type="SUPFAM" id="SSF49785">
    <property type="entry name" value="Galactose-binding domain-like"/>
    <property type="match status" value="1"/>
</dbReference>
<dbReference type="InterPro" id="IPR037459">
    <property type="entry name" value="RhgT-like"/>
</dbReference>
<protein>
    <recommendedName>
        <fullName evidence="7">Rhamnogalacturonan acetylesterase</fullName>
    </recommendedName>
</protein>
<dbReference type="RefSeq" id="WP_209142120.1">
    <property type="nucleotide sequence ID" value="NZ_JAGHKO010000011.1"/>
</dbReference>
<evidence type="ECO:0000256" key="2">
    <source>
        <dbReference type="ARBA" id="ARBA00022801"/>
    </source>
</evidence>
<reference evidence="5 6" key="1">
    <citation type="submission" date="2021-03" db="EMBL/GenBank/DDBJ databases">
        <title>Assistant Professor.</title>
        <authorList>
            <person name="Huq M.A."/>
        </authorList>
    </citation>
    <scope>NUCLEOTIDE SEQUENCE [LARGE SCALE GENOMIC DNA]</scope>
    <source>
        <strain evidence="5 6">MAH-29</strain>
    </source>
</reference>
<feature type="domain" description="Beta-agarase/YXIM esterase-like galactose-binding" evidence="4">
    <location>
        <begin position="24"/>
        <end position="113"/>
    </location>
</feature>
<dbReference type="Gene3D" id="2.60.120.430">
    <property type="entry name" value="Galactose-binding lectin"/>
    <property type="match status" value="1"/>
</dbReference>
<evidence type="ECO:0000259" key="4">
    <source>
        <dbReference type="Pfam" id="PF21254"/>
    </source>
</evidence>